<protein>
    <submittedName>
        <fullName evidence="1">Uncharacterized protein</fullName>
    </submittedName>
</protein>
<gene>
    <name evidence="1" type="ORF">FYJ24_06815</name>
</gene>
<accession>A0A6N7W8L6</accession>
<dbReference type="EMBL" id="VULO01000007">
    <property type="protein sequence ID" value="MSS84478.1"/>
    <property type="molecule type" value="Genomic_DNA"/>
</dbReference>
<dbReference type="Proteomes" id="UP000470875">
    <property type="component" value="Unassembled WGS sequence"/>
</dbReference>
<name>A0A6N7W8L6_9ACTO</name>
<dbReference type="RefSeq" id="WP_154544863.1">
    <property type="nucleotide sequence ID" value="NZ_VULO01000007.1"/>
</dbReference>
<sequence>MSLLDPLREQIGKISDRTRLLPVFRWGNVTSIEPLAVTLDADEAPTVGLSKLVAVMPGDRVLVLLWNRRAIILGTAGGPPSGTVTVSVTEGRWVTRGSTQHMAEVIASALPTPPSGYVLSVSMCDTSGRWAFVGVKSASAKILTIMDVANSKPTTTQTYTIAWQLVRSPGSTPRMSATSFETNEIDTLVETHETALN</sequence>
<organism evidence="1 2">
    <name type="scientific">Scrofimicrobium canadense</name>
    <dbReference type="NCBI Taxonomy" id="2652290"/>
    <lineage>
        <taxon>Bacteria</taxon>
        <taxon>Bacillati</taxon>
        <taxon>Actinomycetota</taxon>
        <taxon>Actinomycetes</taxon>
        <taxon>Actinomycetales</taxon>
        <taxon>Actinomycetaceae</taxon>
        <taxon>Scrofimicrobium</taxon>
    </lineage>
</organism>
<dbReference type="AlphaFoldDB" id="A0A6N7W8L6"/>
<proteinExistence type="predicted"/>
<comment type="caution">
    <text evidence="1">The sequence shown here is derived from an EMBL/GenBank/DDBJ whole genome shotgun (WGS) entry which is preliminary data.</text>
</comment>
<evidence type="ECO:0000313" key="1">
    <source>
        <dbReference type="EMBL" id="MSS84478.1"/>
    </source>
</evidence>
<reference evidence="1 2" key="1">
    <citation type="submission" date="2019-08" db="EMBL/GenBank/DDBJ databases">
        <title>In-depth cultivation of the pig gut microbiome towards novel bacterial diversity and tailored functional studies.</title>
        <authorList>
            <person name="Wylensek D."/>
            <person name="Hitch T.C.A."/>
            <person name="Clavel T."/>
        </authorList>
    </citation>
    <scope>NUCLEOTIDE SEQUENCE [LARGE SCALE GENOMIC DNA]</scope>
    <source>
        <strain evidence="1 2">WB03_NA08</strain>
    </source>
</reference>
<evidence type="ECO:0000313" key="2">
    <source>
        <dbReference type="Proteomes" id="UP000470875"/>
    </source>
</evidence>
<keyword evidence="2" id="KW-1185">Reference proteome</keyword>